<feature type="coiled-coil region" evidence="1">
    <location>
        <begin position="280"/>
        <end position="307"/>
    </location>
</feature>
<dbReference type="SMART" id="SM00474">
    <property type="entry name" value="35EXOc"/>
    <property type="match status" value="1"/>
</dbReference>
<dbReference type="OrthoDB" id="18193at2759"/>
<dbReference type="GO" id="GO:0003676">
    <property type="term" value="F:nucleic acid binding"/>
    <property type="evidence" value="ECO:0007669"/>
    <property type="project" value="InterPro"/>
</dbReference>
<name>A0A5N5SZN3_9CRUS</name>
<dbReference type="Pfam" id="PF01612">
    <property type="entry name" value="DNA_pol_A_exo1"/>
    <property type="match status" value="1"/>
</dbReference>
<reference evidence="4 5" key="1">
    <citation type="journal article" date="2019" name="PLoS Biol.">
        <title>Sex chromosomes control vertical transmission of feminizing Wolbachia symbionts in an isopod.</title>
        <authorList>
            <person name="Becking T."/>
            <person name="Chebbi M.A."/>
            <person name="Giraud I."/>
            <person name="Moumen B."/>
            <person name="Laverre T."/>
            <person name="Caubet Y."/>
            <person name="Peccoud J."/>
            <person name="Gilbert C."/>
            <person name="Cordaux R."/>
        </authorList>
    </citation>
    <scope>NUCLEOTIDE SEQUENCE [LARGE SCALE GENOMIC DNA]</scope>
    <source>
        <strain evidence="4">ANa2</strain>
        <tissue evidence="4">Whole body excluding digestive tract and cuticle</tissue>
    </source>
</reference>
<proteinExistence type="predicted"/>
<feature type="region of interest" description="Disordered" evidence="2">
    <location>
        <begin position="534"/>
        <end position="562"/>
    </location>
</feature>
<dbReference type="Gene3D" id="3.30.420.10">
    <property type="entry name" value="Ribonuclease H-like superfamily/Ribonuclease H"/>
    <property type="match status" value="1"/>
</dbReference>
<dbReference type="InterPro" id="IPR002562">
    <property type="entry name" value="3'-5'_exonuclease_dom"/>
</dbReference>
<keyword evidence="4" id="KW-0269">Exonuclease</keyword>
<keyword evidence="1" id="KW-0175">Coiled coil</keyword>
<evidence type="ECO:0000313" key="4">
    <source>
        <dbReference type="EMBL" id="KAB7499368.1"/>
    </source>
</evidence>
<dbReference type="GO" id="GO:0008408">
    <property type="term" value="F:3'-5' exonuclease activity"/>
    <property type="evidence" value="ECO:0007669"/>
    <property type="project" value="InterPro"/>
</dbReference>
<dbReference type="InterPro" id="IPR012337">
    <property type="entry name" value="RNaseH-like_sf"/>
</dbReference>
<evidence type="ECO:0000313" key="5">
    <source>
        <dbReference type="Proteomes" id="UP000326759"/>
    </source>
</evidence>
<dbReference type="AlphaFoldDB" id="A0A5N5SZN3"/>
<sequence>MFSKYMKRILETLSNPFEFFCLCISLEENLFKTKIAYVQDHQDDLKSLLIPSIQIKAFEICKILKLNVLQDVIVKAFSLTSAVSIIVPLLKMEIEKKSNLTDVSSMVKKLHCQSHFDLNELIMPLFFQNKILEMEKLLDLNTELQKEFLSLLDKLVGNEVEISDLLLSCNVKQLKGQMSPKILCKLGLRLLKKYNIDTGLCPNIMHRSKLSSLRYLFMRCYHQNELSIDSLTLFAVELSENDTILKTEILDLFLEYCDIYSGFLFVQKANIPQSSVPHQIKYLQNNSNKLEEERKRHENNHLKKSKNDFYMLSIPYSSICQIETIQEFNIALEDLKSCSVLGIDTEWKPTLQFDKEEELMLIQIATSDKVYLFDMLSLQTLLTSDHWGKIGELFSNSNIRKITYSFTGDKKCLATFDSQLRDHLKRMANVIDLNDTKKVLVDHYPQIFSYINSKPEKFSFKGLSEMVYLCFGKPLDKMEQCSYWSIRPLSRSQVVYAALDAFCLLDIYNYLNEMSLKLGFEDWISLQKQAMDPVTPTKKSSKSQTTKFKSPKNKNKIKNPQLKEPKQNIPASLFKVVCDTMLQGLGKHLRSCNIDTEILSSYDHHEKCIEHFKRDSRVILTRGNVYHQLRKNVPHSHIMSIRSDRLKMQLEEVVKKFNVVIEESDIFARCCECNCCEFMTFDPQVLSKAKTHKGRSAVGSKLVSVNEGKTSFNIIEGVTDEGLKVRVEEVPYGVLNRVPLIYVCSKCGKCYWDGTHMERMRANVSHVIKH</sequence>
<keyword evidence="4" id="KW-0378">Hydrolase</keyword>
<comment type="caution">
    <text evidence="4">The sequence shown here is derived from an EMBL/GenBank/DDBJ whole genome shotgun (WGS) entry which is preliminary data.</text>
</comment>
<dbReference type="InterPro" id="IPR052408">
    <property type="entry name" value="Exonuclease_MUT-7-like"/>
</dbReference>
<dbReference type="Proteomes" id="UP000326759">
    <property type="component" value="Unassembled WGS sequence"/>
</dbReference>
<evidence type="ECO:0000256" key="2">
    <source>
        <dbReference type="SAM" id="MobiDB-lite"/>
    </source>
</evidence>
<dbReference type="PANTHER" id="PTHR47765:SF2">
    <property type="entry name" value="EXONUCLEASE MUT-7 HOMOLOG"/>
    <property type="match status" value="1"/>
</dbReference>
<dbReference type="EMBL" id="SEYY01018424">
    <property type="protein sequence ID" value="KAB7499368.1"/>
    <property type="molecule type" value="Genomic_DNA"/>
</dbReference>
<dbReference type="SUPFAM" id="SSF53098">
    <property type="entry name" value="Ribonuclease H-like"/>
    <property type="match status" value="1"/>
</dbReference>
<dbReference type="PANTHER" id="PTHR47765">
    <property type="entry name" value="3'-5' EXONUCLEASE DOMAIN-CONTAINING PROTEIN"/>
    <property type="match status" value="1"/>
</dbReference>
<dbReference type="GO" id="GO:0006139">
    <property type="term" value="P:nucleobase-containing compound metabolic process"/>
    <property type="evidence" value="ECO:0007669"/>
    <property type="project" value="InterPro"/>
</dbReference>
<evidence type="ECO:0000256" key="1">
    <source>
        <dbReference type="SAM" id="Coils"/>
    </source>
</evidence>
<organism evidence="4 5">
    <name type="scientific">Armadillidium nasatum</name>
    <dbReference type="NCBI Taxonomy" id="96803"/>
    <lineage>
        <taxon>Eukaryota</taxon>
        <taxon>Metazoa</taxon>
        <taxon>Ecdysozoa</taxon>
        <taxon>Arthropoda</taxon>
        <taxon>Crustacea</taxon>
        <taxon>Multicrustacea</taxon>
        <taxon>Malacostraca</taxon>
        <taxon>Eumalacostraca</taxon>
        <taxon>Peracarida</taxon>
        <taxon>Isopoda</taxon>
        <taxon>Oniscidea</taxon>
        <taxon>Crinocheta</taxon>
        <taxon>Armadillidiidae</taxon>
        <taxon>Armadillidium</taxon>
    </lineage>
</organism>
<protein>
    <submittedName>
        <fullName evidence="4">Exonuclease mut-7-like protein</fullName>
    </submittedName>
</protein>
<dbReference type="Pfam" id="PF01927">
    <property type="entry name" value="Mut7-C"/>
    <property type="match status" value="2"/>
</dbReference>
<keyword evidence="4" id="KW-0540">Nuclease</keyword>
<dbReference type="InterPro" id="IPR036397">
    <property type="entry name" value="RNaseH_sf"/>
</dbReference>
<keyword evidence="5" id="KW-1185">Reference proteome</keyword>
<feature type="domain" description="3'-5' exonuclease" evidence="3">
    <location>
        <begin position="316"/>
        <end position="516"/>
    </location>
</feature>
<accession>A0A5N5SZN3</accession>
<dbReference type="InterPro" id="IPR002782">
    <property type="entry name" value="Mut7-C_RNAse_dom"/>
</dbReference>
<feature type="compositionally biased region" description="Low complexity" evidence="2">
    <location>
        <begin position="535"/>
        <end position="548"/>
    </location>
</feature>
<evidence type="ECO:0000259" key="3">
    <source>
        <dbReference type="SMART" id="SM00474"/>
    </source>
</evidence>
<gene>
    <name evidence="4" type="primary">EXD3</name>
    <name evidence="4" type="ORF">Anas_07525</name>
</gene>